<organism evidence="4 5">
    <name type="scientific">Candidatus Enterococcus moelleringii</name>
    <dbReference type="NCBI Taxonomy" id="2815325"/>
    <lineage>
        <taxon>Bacteria</taxon>
        <taxon>Bacillati</taxon>
        <taxon>Bacillota</taxon>
        <taxon>Bacilli</taxon>
        <taxon>Lactobacillales</taxon>
        <taxon>Enterococcaceae</taxon>
        <taxon>Enterococcus</taxon>
    </lineage>
</organism>
<reference evidence="4 5" key="1">
    <citation type="submission" date="2021-03" db="EMBL/GenBank/DDBJ databases">
        <title>Enterococcal diversity collection.</title>
        <authorList>
            <person name="Gilmore M.S."/>
            <person name="Schwartzman J."/>
            <person name="Van Tyne D."/>
            <person name="Martin M."/>
            <person name="Earl A.M."/>
            <person name="Manson A.L."/>
            <person name="Straub T."/>
            <person name="Salamzade R."/>
            <person name="Saavedra J."/>
            <person name="Lebreton F."/>
            <person name="Prichula J."/>
            <person name="Schaufler K."/>
            <person name="Gaca A."/>
            <person name="Sgardioli B."/>
            <person name="Wagenaar J."/>
            <person name="Strong T."/>
        </authorList>
    </citation>
    <scope>NUCLEOTIDE SEQUENCE [LARGE SCALE GENOMIC DNA]</scope>
    <source>
        <strain evidence="4 5">669A</strain>
    </source>
</reference>
<dbReference type="NCBIfam" id="NF041002">
    <property type="entry name" value="pilin_ComGF"/>
    <property type="match status" value="1"/>
</dbReference>
<keyword evidence="5" id="KW-1185">Reference proteome</keyword>
<comment type="subcellular location">
    <subcellularLocation>
        <location evidence="1">Cell surface</location>
    </subcellularLocation>
</comment>
<evidence type="ECO:0000313" key="5">
    <source>
        <dbReference type="Proteomes" id="UP000664601"/>
    </source>
</evidence>
<keyword evidence="3" id="KW-0812">Transmembrane</keyword>
<evidence type="ECO:0000256" key="1">
    <source>
        <dbReference type="ARBA" id="ARBA00004241"/>
    </source>
</evidence>
<name>A0ABS3LEY0_9ENTE</name>
<comment type="caution">
    <text evidence="4">The sequence shown here is derived from an EMBL/GenBank/DDBJ whole genome shotgun (WGS) entry which is preliminary data.</text>
</comment>
<evidence type="ECO:0000256" key="3">
    <source>
        <dbReference type="SAM" id="Phobius"/>
    </source>
</evidence>
<protein>
    <submittedName>
        <fullName evidence="4">Prepilin-type N-terminal cleavage/methylation domain-containing protein</fullName>
    </submittedName>
</protein>
<keyword evidence="2" id="KW-0178">Competence</keyword>
<keyword evidence="3" id="KW-0472">Membrane</keyword>
<evidence type="ECO:0000256" key="2">
    <source>
        <dbReference type="ARBA" id="ARBA00023287"/>
    </source>
</evidence>
<gene>
    <name evidence="4" type="ORF">JZO70_18620</name>
</gene>
<proteinExistence type="predicted"/>
<dbReference type="Pfam" id="PF15980">
    <property type="entry name" value="ComGF"/>
    <property type="match status" value="1"/>
</dbReference>
<accession>A0ABS3LEY0</accession>
<dbReference type="Pfam" id="PF07963">
    <property type="entry name" value="N_methyl"/>
    <property type="match status" value="1"/>
</dbReference>
<dbReference type="EMBL" id="JAFREM010000030">
    <property type="protein sequence ID" value="MBO1308197.1"/>
    <property type="molecule type" value="Genomic_DNA"/>
</dbReference>
<sequence length="142" mass="16382">MIVKRQRRSQGFTLLECLVALLVLSGSILLLHGLIKHISKVEQQLSVYHNREWEVGLLQLENELKGFEYYNTEAHALVLKDNVNNDVRIERINSTVRKSYKGGHQPLFTQVYAFKCRKVGKTVELNVTFNDGTKKKGIWVIE</sequence>
<dbReference type="InterPro" id="IPR012902">
    <property type="entry name" value="N_methyl_site"/>
</dbReference>
<keyword evidence="3" id="KW-1133">Transmembrane helix</keyword>
<dbReference type="Proteomes" id="UP000664601">
    <property type="component" value="Unassembled WGS sequence"/>
</dbReference>
<dbReference type="NCBIfam" id="TIGR02532">
    <property type="entry name" value="IV_pilin_GFxxxE"/>
    <property type="match status" value="1"/>
</dbReference>
<evidence type="ECO:0000313" key="4">
    <source>
        <dbReference type="EMBL" id="MBO1308197.1"/>
    </source>
</evidence>
<dbReference type="RefSeq" id="WP_207675189.1">
    <property type="nucleotide sequence ID" value="NZ_JAFREM010000030.1"/>
</dbReference>
<dbReference type="InterPro" id="IPR016977">
    <property type="entry name" value="ComGF"/>
</dbReference>
<feature type="transmembrane region" description="Helical" evidence="3">
    <location>
        <begin position="12"/>
        <end position="35"/>
    </location>
</feature>